<gene>
    <name evidence="1" type="ORF">AVEN_39283_1</name>
</gene>
<reference evidence="1 2" key="1">
    <citation type="journal article" date="2019" name="Sci. Rep.">
        <title>Orb-weaving spider Araneus ventricosus genome elucidates the spidroin gene catalogue.</title>
        <authorList>
            <person name="Kono N."/>
            <person name="Nakamura H."/>
            <person name="Ohtoshi R."/>
            <person name="Moran D.A.P."/>
            <person name="Shinohara A."/>
            <person name="Yoshida Y."/>
            <person name="Fujiwara M."/>
            <person name="Mori M."/>
            <person name="Tomita M."/>
            <person name="Arakawa K."/>
        </authorList>
    </citation>
    <scope>NUCLEOTIDE SEQUENCE [LARGE SCALE GENOMIC DNA]</scope>
</reference>
<dbReference type="OrthoDB" id="425619at2759"/>
<evidence type="ECO:0000313" key="2">
    <source>
        <dbReference type="Proteomes" id="UP000499080"/>
    </source>
</evidence>
<protein>
    <submittedName>
        <fullName evidence="1">Uncharacterized protein</fullName>
    </submittedName>
</protein>
<dbReference type="AlphaFoldDB" id="A0A4Y2Q3D6"/>
<comment type="caution">
    <text evidence="1">The sequence shown here is derived from an EMBL/GenBank/DDBJ whole genome shotgun (WGS) entry which is preliminary data.</text>
</comment>
<dbReference type="Proteomes" id="UP000499080">
    <property type="component" value="Unassembled WGS sequence"/>
</dbReference>
<proteinExistence type="predicted"/>
<sequence>MSYLFSYKIPNEFSALSGFESSTDCFPAHQNQPVNGIGVLTELHTPLLKKICTKFFQKQGMKFIKESISMTFALGHSSNSQVLTTQVNVQSNT</sequence>
<accession>A0A4Y2Q3D6</accession>
<evidence type="ECO:0000313" key="1">
    <source>
        <dbReference type="EMBL" id="GBN56826.1"/>
    </source>
</evidence>
<dbReference type="EMBL" id="BGPR01012600">
    <property type="protein sequence ID" value="GBN56826.1"/>
    <property type="molecule type" value="Genomic_DNA"/>
</dbReference>
<keyword evidence="2" id="KW-1185">Reference proteome</keyword>
<organism evidence="1 2">
    <name type="scientific">Araneus ventricosus</name>
    <name type="common">Orbweaver spider</name>
    <name type="synonym">Epeira ventricosa</name>
    <dbReference type="NCBI Taxonomy" id="182803"/>
    <lineage>
        <taxon>Eukaryota</taxon>
        <taxon>Metazoa</taxon>
        <taxon>Ecdysozoa</taxon>
        <taxon>Arthropoda</taxon>
        <taxon>Chelicerata</taxon>
        <taxon>Arachnida</taxon>
        <taxon>Araneae</taxon>
        <taxon>Araneomorphae</taxon>
        <taxon>Entelegynae</taxon>
        <taxon>Araneoidea</taxon>
        <taxon>Araneidae</taxon>
        <taxon>Araneus</taxon>
    </lineage>
</organism>
<name>A0A4Y2Q3D6_ARAVE</name>